<dbReference type="Pfam" id="PF12697">
    <property type="entry name" value="Abhydrolase_6"/>
    <property type="match status" value="1"/>
</dbReference>
<reference evidence="2 3" key="1">
    <citation type="submission" date="2018-06" db="EMBL/GenBank/DDBJ databases">
        <authorList>
            <consortium name="Pathogen Informatics"/>
            <person name="Doyle S."/>
        </authorList>
    </citation>
    <scope>NUCLEOTIDE SEQUENCE [LARGE SCALE GENOMIC DNA]</scope>
    <source>
        <strain evidence="2 3">NCTC13316</strain>
    </source>
</reference>
<organism evidence="2 3">
    <name type="scientific">Legionella busanensis</name>
    <dbReference type="NCBI Taxonomy" id="190655"/>
    <lineage>
        <taxon>Bacteria</taxon>
        <taxon>Pseudomonadati</taxon>
        <taxon>Pseudomonadota</taxon>
        <taxon>Gammaproteobacteria</taxon>
        <taxon>Legionellales</taxon>
        <taxon>Legionellaceae</taxon>
        <taxon>Legionella</taxon>
    </lineage>
</organism>
<sequence>MKEQRFQYKDIELNVMEGPKHGLPILLLHGATKNWQVFKPIIEELVHYLYVLAIDFRGHGKSKHVPGAYKLQDYLLDTHCFIKEYIKEPSIILGHSLGGMIGLMTAAHYPKLVRALIMLDAPLTTAALKRLITEQGEFANHLIQWLKVSRLLNISSFNNIHIPESLAQCDPDMLHAMINDFEATFHQYSIDELFPKIKCPLLIIRGNPKIGSLVEDHEVMQVKALLSDFTDIKLPYAGHSPINHDKRAVLKAINVFLRQYFKI</sequence>
<dbReference type="PRINTS" id="PR00111">
    <property type="entry name" value="ABHYDROLASE"/>
</dbReference>
<dbReference type="Gene3D" id="3.40.50.1820">
    <property type="entry name" value="alpha/beta hydrolase"/>
    <property type="match status" value="1"/>
</dbReference>
<accession>A0A378JN28</accession>
<evidence type="ECO:0000259" key="1">
    <source>
        <dbReference type="Pfam" id="PF12697"/>
    </source>
</evidence>
<dbReference type="RefSeq" id="WP_115332186.1">
    <property type="nucleotide sequence ID" value="NZ_CAAAHP010000003.1"/>
</dbReference>
<dbReference type="GO" id="GO:0050357">
    <property type="term" value="F:tropinesterase activity"/>
    <property type="evidence" value="ECO:0007669"/>
    <property type="project" value="UniProtKB-EC"/>
</dbReference>
<dbReference type="InterPro" id="IPR050266">
    <property type="entry name" value="AB_hydrolase_sf"/>
</dbReference>
<feature type="domain" description="AB hydrolase-1" evidence="1">
    <location>
        <begin position="25"/>
        <end position="249"/>
    </location>
</feature>
<keyword evidence="2" id="KW-0378">Hydrolase</keyword>
<dbReference type="EMBL" id="UGOD01000001">
    <property type="protein sequence ID" value="STX52654.1"/>
    <property type="molecule type" value="Genomic_DNA"/>
</dbReference>
<gene>
    <name evidence="2" type="ORF">NCTC13316_02776</name>
</gene>
<dbReference type="AlphaFoldDB" id="A0A378JN28"/>
<dbReference type="EC" id="3.1.1.10" evidence="2"/>
<dbReference type="InterPro" id="IPR029058">
    <property type="entry name" value="AB_hydrolase_fold"/>
</dbReference>
<dbReference type="Proteomes" id="UP000254794">
    <property type="component" value="Unassembled WGS sequence"/>
</dbReference>
<dbReference type="InterPro" id="IPR000073">
    <property type="entry name" value="AB_hydrolase_1"/>
</dbReference>
<proteinExistence type="predicted"/>
<evidence type="ECO:0000313" key="2">
    <source>
        <dbReference type="EMBL" id="STX52654.1"/>
    </source>
</evidence>
<dbReference type="PANTHER" id="PTHR43798">
    <property type="entry name" value="MONOACYLGLYCEROL LIPASE"/>
    <property type="match status" value="1"/>
</dbReference>
<protein>
    <submittedName>
        <fullName evidence="2">Hydrolase</fullName>
        <ecNumber evidence="2">3.1.1.10</ecNumber>
    </submittedName>
</protein>
<keyword evidence="3" id="KW-1185">Reference proteome</keyword>
<name>A0A378JN28_9GAMM</name>
<dbReference type="SUPFAM" id="SSF53474">
    <property type="entry name" value="alpha/beta-Hydrolases"/>
    <property type="match status" value="1"/>
</dbReference>
<evidence type="ECO:0000313" key="3">
    <source>
        <dbReference type="Proteomes" id="UP000254794"/>
    </source>
</evidence>
<dbReference type="OrthoDB" id="2086224at2"/>